<proteinExistence type="inferred from homology"/>
<evidence type="ECO:0000259" key="4">
    <source>
        <dbReference type="Pfam" id="PF25917"/>
    </source>
</evidence>
<accession>A0A1N7KXR6</accession>
<dbReference type="Pfam" id="PF25967">
    <property type="entry name" value="RND-MFP_C"/>
    <property type="match status" value="1"/>
</dbReference>
<dbReference type="GO" id="GO:0015562">
    <property type="term" value="F:efflux transmembrane transporter activity"/>
    <property type="evidence" value="ECO:0007669"/>
    <property type="project" value="TreeGrafter"/>
</dbReference>
<protein>
    <submittedName>
        <fullName evidence="6">RND family efflux transporter, MFP subunit</fullName>
    </submittedName>
</protein>
<dbReference type="Proteomes" id="UP000185999">
    <property type="component" value="Unassembled WGS sequence"/>
</dbReference>
<dbReference type="Gene3D" id="1.10.287.470">
    <property type="entry name" value="Helix hairpin bin"/>
    <property type="match status" value="1"/>
</dbReference>
<dbReference type="AlphaFoldDB" id="A0A1N7KXR6"/>
<evidence type="ECO:0000313" key="6">
    <source>
        <dbReference type="EMBL" id="SIS66351.1"/>
    </source>
</evidence>
<dbReference type="NCBIfam" id="TIGR01730">
    <property type="entry name" value="RND_mfp"/>
    <property type="match status" value="1"/>
</dbReference>
<sequence length="367" mass="40181">MFMAYVMKIILKISILILTGFVLAGCDKSASSTQEVVELIRPTRIAIAESAAVNMKRVFPATIEASRHSALAFRVSGQLRELPVIAGTAVKKGDVLARLDQADFNNALADRRARYDLARIQFTQIESLLQKKYASQTKLDEARANLKAAAAALATATDNLSYTTLLAPFDGVIGRVDIENFQSVQAQVPVIELQDTHEIDINFSVPEGLLTQLDPKVDAKSACAEVRFESQSEQSFTACYKKHDSVPDAVTRTYRVVFSMVKPETFRILPGMSASIELDLTGVLLGEPSGTAVSVPLSAVFEKESQTFVWRLNTQMRTELVQVSTLRIIGETILINGISSGDRIVTAGVAYIQPDQKVRAIEKERGL</sequence>
<dbReference type="Pfam" id="PF25917">
    <property type="entry name" value="BSH_RND"/>
    <property type="match status" value="1"/>
</dbReference>
<dbReference type="InterPro" id="IPR006143">
    <property type="entry name" value="RND_pump_MFP"/>
</dbReference>
<dbReference type="SUPFAM" id="SSF111369">
    <property type="entry name" value="HlyD-like secretion proteins"/>
    <property type="match status" value="1"/>
</dbReference>
<dbReference type="PANTHER" id="PTHR30469">
    <property type="entry name" value="MULTIDRUG RESISTANCE PROTEIN MDTA"/>
    <property type="match status" value="1"/>
</dbReference>
<dbReference type="STRING" id="619304.SAMN05421760_10356"/>
<dbReference type="Gene3D" id="2.40.420.20">
    <property type="match status" value="1"/>
</dbReference>
<dbReference type="InterPro" id="IPR058625">
    <property type="entry name" value="MdtA-like_BSH"/>
</dbReference>
<reference evidence="7" key="1">
    <citation type="submission" date="2017-01" db="EMBL/GenBank/DDBJ databases">
        <authorList>
            <person name="Varghese N."/>
            <person name="Submissions S."/>
        </authorList>
    </citation>
    <scope>NUCLEOTIDE SEQUENCE [LARGE SCALE GENOMIC DNA]</scope>
    <source>
        <strain evidence="7">DSM 22306</strain>
    </source>
</reference>
<keyword evidence="3" id="KW-0813">Transport</keyword>
<dbReference type="EMBL" id="FTOE01000003">
    <property type="protein sequence ID" value="SIS66351.1"/>
    <property type="molecule type" value="Genomic_DNA"/>
</dbReference>
<evidence type="ECO:0000259" key="5">
    <source>
        <dbReference type="Pfam" id="PF25967"/>
    </source>
</evidence>
<dbReference type="InterPro" id="IPR058627">
    <property type="entry name" value="MdtA-like_C"/>
</dbReference>
<dbReference type="GO" id="GO:1990281">
    <property type="term" value="C:efflux pump complex"/>
    <property type="evidence" value="ECO:0007669"/>
    <property type="project" value="TreeGrafter"/>
</dbReference>
<name>A0A1N7KXR6_9GAMM</name>
<evidence type="ECO:0000313" key="7">
    <source>
        <dbReference type="Proteomes" id="UP000185999"/>
    </source>
</evidence>
<feature type="domain" description="Multidrug resistance protein MdtA-like C-terminal permuted SH3" evidence="5">
    <location>
        <begin position="292"/>
        <end position="349"/>
    </location>
</feature>
<comment type="subcellular location">
    <subcellularLocation>
        <location evidence="1">Cell envelope</location>
    </subcellularLocation>
</comment>
<comment type="similarity">
    <text evidence="2">Belongs to the membrane fusion protein (MFP) (TC 8.A.1) family.</text>
</comment>
<feature type="domain" description="Multidrug resistance protein MdtA-like barrel-sandwich hybrid" evidence="4">
    <location>
        <begin position="73"/>
        <end position="186"/>
    </location>
</feature>
<gene>
    <name evidence="6" type="ORF">SAMN05421760_10356</name>
</gene>
<dbReference type="PANTHER" id="PTHR30469:SF20">
    <property type="entry name" value="EFFLUX RND TRANSPORTER PERIPLASMIC ADAPTOR SUBUNIT"/>
    <property type="match status" value="1"/>
</dbReference>
<keyword evidence="7" id="KW-1185">Reference proteome</keyword>
<dbReference type="Gene3D" id="2.40.50.100">
    <property type="match status" value="1"/>
</dbReference>
<dbReference type="Gene3D" id="2.40.30.170">
    <property type="match status" value="1"/>
</dbReference>
<evidence type="ECO:0000256" key="2">
    <source>
        <dbReference type="ARBA" id="ARBA00009477"/>
    </source>
</evidence>
<organism evidence="6 7">
    <name type="scientific">Neptunomonas antarctica</name>
    <dbReference type="NCBI Taxonomy" id="619304"/>
    <lineage>
        <taxon>Bacteria</taxon>
        <taxon>Pseudomonadati</taxon>
        <taxon>Pseudomonadota</taxon>
        <taxon>Gammaproteobacteria</taxon>
        <taxon>Oceanospirillales</taxon>
        <taxon>Oceanospirillaceae</taxon>
        <taxon>Neptunomonas</taxon>
    </lineage>
</organism>
<evidence type="ECO:0000256" key="3">
    <source>
        <dbReference type="ARBA" id="ARBA00022448"/>
    </source>
</evidence>
<evidence type="ECO:0000256" key="1">
    <source>
        <dbReference type="ARBA" id="ARBA00004196"/>
    </source>
</evidence>